<evidence type="ECO:0000256" key="7">
    <source>
        <dbReference type="ARBA" id="ARBA00022801"/>
    </source>
</evidence>
<dbReference type="InterPro" id="IPR050695">
    <property type="entry name" value="N-acetylmuramoyl_amidase_3"/>
</dbReference>
<reference evidence="11 12" key="1">
    <citation type="submission" date="2017-02" db="EMBL/GenBank/DDBJ databases">
        <title>Genomic diversity within the haloalkaliphilic genus Thioalkalivibrio.</title>
        <authorList>
            <person name="Ahn A.-C."/>
            <person name="Meier-Kolthoff J."/>
            <person name="Overmars L."/>
            <person name="Richter M."/>
            <person name="Woyke T."/>
            <person name="Sorokin D.Y."/>
            <person name="Muyzer G."/>
        </authorList>
    </citation>
    <scope>NUCLEOTIDE SEQUENCE [LARGE SCALE GENOMIC DNA]</scope>
    <source>
        <strain evidence="11 12">ALJD</strain>
    </source>
</reference>
<dbReference type="Pfam" id="PF11741">
    <property type="entry name" value="AMIN"/>
    <property type="match status" value="1"/>
</dbReference>
<dbReference type="AlphaFoldDB" id="A0A1V3N7H9"/>
<protein>
    <recommendedName>
        <fullName evidence="9">N-acetylmuramoyl-L-alanine amidase AmiC</fullName>
        <ecNumber evidence="4">3.5.1.28</ecNumber>
    </recommendedName>
</protein>
<dbReference type="InterPro" id="IPR036779">
    <property type="entry name" value="LysM_dom_sf"/>
</dbReference>
<dbReference type="SUPFAM" id="SSF53187">
    <property type="entry name" value="Zn-dependent exopeptidases"/>
    <property type="match status" value="1"/>
</dbReference>
<evidence type="ECO:0000256" key="1">
    <source>
        <dbReference type="ARBA" id="ARBA00001561"/>
    </source>
</evidence>
<dbReference type="Gene3D" id="3.10.350.10">
    <property type="entry name" value="LysM domain"/>
    <property type="match status" value="1"/>
</dbReference>
<dbReference type="Pfam" id="PF01476">
    <property type="entry name" value="LysM"/>
    <property type="match status" value="1"/>
</dbReference>
<keyword evidence="6" id="KW-0574">Periplasm</keyword>
<dbReference type="EMBL" id="MVBK01000146">
    <property type="protein sequence ID" value="OOG20782.1"/>
    <property type="molecule type" value="Genomic_DNA"/>
</dbReference>
<dbReference type="InterPro" id="IPR002508">
    <property type="entry name" value="MurNAc-LAA_cat"/>
</dbReference>
<evidence type="ECO:0000256" key="5">
    <source>
        <dbReference type="ARBA" id="ARBA00022729"/>
    </source>
</evidence>
<dbReference type="Gene3D" id="2.60.40.3500">
    <property type="match status" value="1"/>
</dbReference>
<evidence type="ECO:0000256" key="8">
    <source>
        <dbReference type="ARBA" id="ARBA00023316"/>
    </source>
</evidence>
<dbReference type="STRING" id="108003.B1C78_17005"/>
<dbReference type="FunFam" id="3.40.630.40:FF:000001">
    <property type="entry name" value="N-acetylmuramoyl-L-alanine amidase"/>
    <property type="match status" value="1"/>
</dbReference>
<feature type="domain" description="LysM" evidence="10">
    <location>
        <begin position="387"/>
        <end position="430"/>
    </location>
</feature>
<dbReference type="GO" id="GO:0009253">
    <property type="term" value="P:peptidoglycan catabolic process"/>
    <property type="evidence" value="ECO:0007669"/>
    <property type="project" value="InterPro"/>
</dbReference>
<dbReference type="PANTHER" id="PTHR30404:SF0">
    <property type="entry name" value="N-ACETYLMURAMOYL-L-ALANINE AMIDASE AMIC"/>
    <property type="match status" value="1"/>
</dbReference>
<evidence type="ECO:0000256" key="9">
    <source>
        <dbReference type="ARBA" id="ARBA00074581"/>
    </source>
</evidence>
<evidence type="ECO:0000256" key="4">
    <source>
        <dbReference type="ARBA" id="ARBA00011901"/>
    </source>
</evidence>
<dbReference type="RefSeq" id="WP_077280327.1">
    <property type="nucleotide sequence ID" value="NZ_MVBK01000146.1"/>
</dbReference>
<evidence type="ECO:0000313" key="12">
    <source>
        <dbReference type="Proteomes" id="UP000189462"/>
    </source>
</evidence>
<dbReference type="PANTHER" id="PTHR30404">
    <property type="entry name" value="N-ACETYLMURAMOYL-L-ALANINE AMIDASE"/>
    <property type="match status" value="1"/>
</dbReference>
<comment type="similarity">
    <text evidence="3">Belongs to the N-acetylmuramoyl-L-alanine amidase 3 family.</text>
</comment>
<evidence type="ECO:0000256" key="6">
    <source>
        <dbReference type="ARBA" id="ARBA00022764"/>
    </source>
</evidence>
<evidence type="ECO:0000313" key="11">
    <source>
        <dbReference type="EMBL" id="OOG20782.1"/>
    </source>
</evidence>
<organism evidence="11 12">
    <name type="scientific">Thioalkalivibrio denitrificans</name>
    <dbReference type="NCBI Taxonomy" id="108003"/>
    <lineage>
        <taxon>Bacteria</taxon>
        <taxon>Pseudomonadati</taxon>
        <taxon>Pseudomonadota</taxon>
        <taxon>Gammaproteobacteria</taxon>
        <taxon>Chromatiales</taxon>
        <taxon>Ectothiorhodospiraceae</taxon>
        <taxon>Thioalkalivibrio</taxon>
    </lineage>
</organism>
<dbReference type="SMART" id="SM00646">
    <property type="entry name" value="Ami_3"/>
    <property type="match status" value="1"/>
</dbReference>
<gene>
    <name evidence="11" type="ORF">B1C78_17005</name>
</gene>
<keyword evidence="8" id="KW-0961">Cell wall biogenesis/degradation</keyword>
<evidence type="ECO:0000259" key="10">
    <source>
        <dbReference type="PROSITE" id="PS51782"/>
    </source>
</evidence>
<dbReference type="Pfam" id="PF01520">
    <property type="entry name" value="Amidase_3"/>
    <property type="match status" value="1"/>
</dbReference>
<dbReference type="Proteomes" id="UP000189462">
    <property type="component" value="Unassembled WGS sequence"/>
</dbReference>
<dbReference type="InterPro" id="IPR018392">
    <property type="entry name" value="LysM"/>
</dbReference>
<keyword evidence="12" id="KW-1185">Reference proteome</keyword>
<dbReference type="InterPro" id="IPR021731">
    <property type="entry name" value="AMIN_dom"/>
</dbReference>
<comment type="catalytic activity">
    <reaction evidence="1">
        <text>Hydrolyzes the link between N-acetylmuramoyl residues and L-amino acid residues in certain cell-wall glycopeptides.</text>
        <dbReference type="EC" id="3.5.1.28"/>
    </reaction>
</comment>
<dbReference type="OrthoDB" id="9806267at2"/>
<keyword evidence="5" id="KW-0732">Signal</keyword>
<evidence type="ECO:0000256" key="3">
    <source>
        <dbReference type="ARBA" id="ARBA00010860"/>
    </source>
</evidence>
<dbReference type="GO" id="GO:0030288">
    <property type="term" value="C:outer membrane-bounded periplasmic space"/>
    <property type="evidence" value="ECO:0007669"/>
    <property type="project" value="TreeGrafter"/>
</dbReference>
<dbReference type="PROSITE" id="PS51782">
    <property type="entry name" value="LYSM"/>
    <property type="match status" value="1"/>
</dbReference>
<dbReference type="SUPFAM" id="SSF54106">
    <property type="entry name" value="LysM domain"/>
    <property type="match status" value="1"/>
</dbReference>
<proteinExistence type="inferred from homology"/>
<comment type="subcellular location">
    <subcellularLocation>
        <location evidence="2">Periplasm</location>
    </subcellularLocation>
</comment>
<comment type="caution">
    <text evidence="11">The sequence shown here is derived from an EMBL/GenBank/DDBJ whole genome shotgun (WGS) entry which is preliminary data.</text>
</comment>
<dbReference type="Gene3D" id="3.40.630.40">
    <property type="entry name" value="Zn-dependent exopeptidases"/>
    <property type="match status" value="1"/>
</dbReference>
<dbReference type="EC" id="3.5.1.28" evidence="4"/>
<dbReference type="CDD" id="cd02696">
    <property type="entry name" value="MurNAc-LAA"/>
    <property type="match status" value="1"/>
</dbReference>
<sequence length="435" mass="47337">MSACGMTAASVMAPGVLWAAGRERVERIRLSAHEGQTRLVFDLSGPVEHSLFTLTDPHRVVIDIQGAGARELTVPSVPESHVARLRYATRNDRDLRVVLDLRERAVPRSFVLRPAQGAGHRLVVDLQRQGASQAPQTVRSTEQPGGELREVVVAIDAGHGGRDPGAIGPGGTREKDVVLAIAQRLERLVASEPGMKPVMVRTGDYFLPLRERIRRARAQRADLFISIHADAAPDRRVQGSSVYILSQGGASSEAARWLAERENAADLVGGVKLDDKDDVLASVLLDLSQTGTIEASATLADSLINDLHRVGKVRSRRVERAGFAVLTSPDIPSVLVEAAYITNPAEERKLRTAAFQQSLAEALMTGLRSYFNNNAPPGTILAETRRGRHVIQSGETLSGIANRYRVSINELRQHNNLTNDRIHAGQVLVIPRRDS</sequence>
<dbReference type="GO" id="GO:0008745">
    <property type="term" value="F:N-acetylmuramoyl-L-alanine amidase activity"/>
    <property type="evidence" value="ECO:0007669"/>
    <property type="project" value="UniProtKB-EC"/>
</dbReference>
<evidence type="ECO:0000256" key="2">
    <source>
        <dbReference type="ARBA" id="ARBA00004418"/>
    </source>
</evidence>
<dbReference type="CDD" id="cd00118">
    <property type="entry name" value="LysM"/>
    <property type="match status" value="1"/>
</dbReference>
<dbReference type="SMART" id="SM00257">
    <property type="entry name" value="LysM"/>
    <property type="match status" value="1"/>
</dbReference>
<name>A0A1V3N7H9_9GAMM</name>
<keyword evidence="7" id="KW-0378">Hydrolase</keyword>
<accession>A0A1V3N7H9</accession>
<dbReference type="GO" id="GO:0071555">
    <property type="term" value="P:cell wall organization"/>
    <property type="evidence" value="ECO:0007669"/>
    <property type="project" value="UniProtKB-KW"/>
</dbReference>